<dbReference type="HOGENOM" id="CLU_009475_2_0_6"/>
<dbReference type="EMBL" id="CP003380">
    <property type="protein sequence ID" value="AFJ03669.1"/>
    <property type="molecule type" value="Genomic_DNA"/>
</dbReference>
<dbReference type="InterPro" id="IPR003838">
    <property type="entry name" value="ABC3_permease_C"/>
</dbReference>
<protein>
    <recommendedName>
        <fullName evidence="7">ABC3 transporter permease C-terminal domain-containing protein</fullName>
    </recommendedName>
</protein>
<accession>I1YL76</accession>
<feature type="transmembrane region" description="Helical" evidence="6">
    <location>
        <begin position="419"/>
        <end position="440"/>
    </location>
</feature>
<feature type="transmembrane region" description="Helical" evidence="6">
    <location>
        <begin position="309"/>
        <end position="340"/>
    </location>
</feature>
<evidence type="ECO:0000256" key="5">
    <source>
        <dbReference type="ARBA" id="ARBA00023136"/>
    </source>
</evidence>
<feature type="transmembrane region" description="Helical" evidence="6">
    <location>
        <begin position="21"/>
        <end position="43"/>
    </location>
</feature>
<dbReference type="PATRIC" id="fig|754477.3.peg.2502"/>
<dbReference type="eggNOG" id="COG3127">
    <property type="taxonomic scope" value="Bacteria"/>
</dbReference>
<dbReference type="Proteomes" id="UP000009145">
    <property type="component" value="Chromosome"/>
</dbReference>
<keyword evidence="4 6" id="KW-1133">Transmembrane helix</keyword>
<dbReference type="STRING" id="754477.Q7C_2548"/>
<dbReference type="OrthoDB" id="5292592at2"/>
<feature type="transmembrane region" description="Helical" evidence="6">
    <location>
        <begin position="706"/>
        <end position="728"/>
    </location>
</feature>
<feature type="domain" description="ABC3 transporter permease C-terminal" evidence="7">
    <location>
        <begin position="707"/>
        <end position="807"/>
    </location>
</feature>
<keyword evidence="9" id="KW-1185">Reference proteome</keyword>
<evidence type="ECO:0000256" key="4">
    <source>
        <dbReference type="ARBA" id="ARBA00022989"/>
    </source>
</evidence>
<feature type="transmembrane region" description="Helical" evidence="6">
    <location>
        <begin position="394"/>
        <end position="413"/>
    </location>
</feature>
<evidence type="ECO:0000313" key="9">
    <source>
        <dbReference type="Proteomes" id="UP000009145"/>
    </source>
</evidence>
<sequence precursor="true">MSRRLLSKGLVQDLRLRQVKVMLSSILIAVATIATINLFAAHLQNTLMQSASSFLAADRQLISRSSEPVPAQWQQSAERIGLKYSQMMQFSTMLSHQDKFQLTTIKAVDARYPLRGELEWQPTITAPRQTIEKGPAEGEIWLNPRLLKLLALDIGDSVQVGQLLVTITGILLREPDSGFRLSSFAPRALMHISDVEKTAVIQPGSRVRHRLLLSGDIDSLTRFEKLLPTDMTAAQLRWRDARDGESLGEALEKAENFLLLGGSLAVLLAVVAIAVSSRQYALQQRDTVALLKSLGLTSSAIRYVYAGRLAIWGSVTTLLGILFALPASAALAALTAAVMAQPFQWHLSLTSLWPALITAMVVLFVFALPPIDRLRQTPAMQVLRSLPEANSRQYWRDALVAVLVITGLLWLFAGDVALIAALIAGLTVLLAVVAGVGWLIMRLLQPLRGGASVMRTALMAMQRHRQATLTQLTVFAITMMLASTLVLVRTSLLADWQAQLPENAPNHFLINIAPDAVEEIDTLLSSADLTRSPMYPVVRARLTEINGQPAAEVATNPRDDELRRELNLTAAADYPPDNRIVAGQWFADNDTQGLSIEASLAESLGVTVGDTLGFSSGSETFTATVTSIRTVQWDSMRPNFFIMFPPAGALAELPATYLTSFYLPVENKSWLNDFVSEFPTVSVLEIDHIIEQIQQIILQVSQAIEALLWMILLAAIAVMVAVTSATLAERQREGALLRTLGAQQRFLRLATVLEFGILGFLSGVIGVLAAEAVVWLLQYRLFESSFSWHAEFLVIMPIVSGLLLAILGYLQLRPVLMVSPMVLLRRLE</sequence>
<dbReference type="RefSeq" id="WP_014705087.1">
    <property type="nucleotide sequence ID" value="NC_017856.1"/>
</dbReference>
<organism evidence="8 9">
    <name type="scientific">Methylophaga frappieri (strain ATCC BAA-2434 / DSM 25690 / JAM7)</name>
    <dbReference type="NCBI Taxonomy" id="754477"/>
    <lineage>
        <taxon>Bacteria</taxon>
        <taxon>Pseudomonadati</taxon>
        <taxon>Pseudomonadota</taxon>
        <taxon>Gammaproteobacteria</taxon>
        <taxon>Thiotrichales</taxon>
        <taxon>Piscirickettsiaceae</taxon>
        <taxon>Methylophaga</taxon>
    </lineage>
</organism>
<evidence type="ECO:0000259" key="7">
    <source>
        <dbReference type="Pfam" id="PF02687"/>
    </source>
</evidence>
<name>I1YL76_METFJ</name>
<gene>
    <name evidence="8" type="ordered locus">Q7C_2548</name>
</gene>
<dbReference type="PANTHER" id="PTHR30287">
    <property type="entry name" value="MEMBRANE COMPONENT OF PREDICTED ABC SUPERFAMILY METABOLITE UPTAKE TRANSPORTER"/>
    <property type="match status" value="1"/>
</dbReference>
<dbReference type="GO" id="GO:0005886">
    <property type="term" value="C:plasma membrane"/>
    <property type="evidence" value="ECO:0007669"/>
    <property type="project" value="UniProtKB-SubCell"/>
</dbReference>
<dbReference type="InterPro" id="IPR038766">
    <property type="entry name" value="Membrane_comp_ABC_pdt"/>
</dbReference>
<comment type="subcellular location">
    <subcellularLocation>
        <location evidence="1">Cell membrane</location>
        <topology evidence="1">Multi-pass membrane protein</topology>
    </subcellularLocation>
</comment>
<dbReference type="KEGG" id="mec:Q7C_2548"/>
<dbReference type="PANTHER" id="PTHR30287:SF1">
    <property type="entry name" value="INNER MEMBRANE PROTEIN"/>
    <property type="match status" value="1"/>
</dbReference>
<keyword evidence="5 6" id="KW-0472">Membrane</keyword>
<evidence type="ECO:0000313" key="8">
    <source>
        <dbReference type="EMBL" id="AFJ03669.1"/>
    </source>
</evidence>
<proteinExistence type="predicted"/>
<evidence type="ECO:0000256" key="1">
    <source>
        <dbReference type="ARBA" id="ARBA00004651"/>
    </source>
</evidence>
<dbReference type="AlphaFoldDB" id="I1YL76"/>
<feature type="transmembrane region" description="Helical" evidence="6">
    <location>
        <begin position="749"/>
        <end position="776"/>
    </location>
</feature>
<feature type="transmembrane region" description="Helical" evidence="6">
    <location>
        <begin position="788"/>
        <end position="810"/>
    </location>
</feature>
<evidence type="ECO:0000256" key="3">
    <source>
        <dbReference type="ARBA" id="ARBA00022692"/>
    </source>
</evidence>
<keyword evidence="2" id="KW-1003">Cell membrane</keyword>
<evidence type="ECO:0000256" key="6">
    <source>
        <dbReference type="SAM" id="Phobius"/>
    </source>
</evidence>
<dbReference type="Pfam" id="PF02687">
    <property type="entry name" value="FtsX"/>
    <property type="match status" value="2"/>
</dbReference>
<feature type="domain" description="ABC3 transporter permease C-terminal" evidence="7">
    <location>
        <begin position="263"/>
        <end position="376"/>
    </location>
</feature>
<feature type="transmembrane region" description="Helical" evidence="6">
    <location>
        <begin position="257"/>
        <end position="275"/>
    </location>
</feature>
<keyword evidence="3 6" id="KW-0812">Transmembrane</keyword>
<feature type="transmembrane region" description="Helical" evidence="6">
    <location>
        <begin position="352"/>
        <end position="371"/>
    </location>
</feature>
<reference evidence="8 9" key="1">
    <citation type="journal article" date="2012" name="J. Bacteriol.">
        <title>Complete genome sequences of Methylophaga sp. strain JAM1 and Methylophaga sp. strain JAM7.</title>
        <authorList>
            <person name="Villeneuve C."/>
            <person name="Martineau C."/>
            <person name="Mauffrey F."/>
            <person name="Villemur R."/>
        </authorList>
    </citation>
    <scope>NUCLEOTIDE SEQUENCE [LARGE SCALE GENOMIC DNA]</scope>
    <source>
        <strain evidence="8 9">JAM7</strain>
    </source>
</reference>
<feature type="transmembrane region" description="Helical" evidence="6">
    <location>
        <begin position="469"/>
        <end position="488"/>
    </location>
</feature>
<evidence type="ECO:0000256" key="2">
    <source>
        <dbReference type="ARBA" id="ARBA00022475"/>
    </source>
</evidence>